<comment type="caution">
    <text evidence="2">The sequence shown here is derived from an EMBL/GenBank/DDBJ whole genome shotgun (WGS) entry which is preliminary data.</text>
</comment>
<dbReference type="EMBL" id="BLKG01000012">
    <property type="protein sequence ID" value="GFF76822.1"/>
    <property type="molecule type" value="Genomic_DNA"/>
</dbReference>
<reference evidence="2 3" key="1">
    <citation type="submission" date="2020-01" db="EMBL/GenBank/DDBJ databases">
        <title>Draft genome sequence of Aspergillus udagawae IFM 53868.</title>
        <authorList>
            <person name="Takahashi H."/>
            <person name="Yaguchi T."/>
        </authorList>
    </citation>
    <scope>NUCLEOTIDE SEQUENCE [LARGE SCALE GENOMIC DNA]</scope>
    <source>
        <strain evidence="2 3">IFM 53868</strain>
    </source>
</reference>
<sequence length="222" mass="25272">MRLRYAITKGLAVVVILPYAETFVPTPAATVDEEDHTRCAKLIVQDSRQTQLAESVPVQLAKRDRVLWLLQALFWSDTELLAFLQGQRMEEFTSSLSNLISKYGDAESRHCHNIAANGAVLESSYHLYKARKSEITASDWVGQISAYLEMWEMNRGRPALRGSRIVLEAEVQEEIKILLGEDRNKAWEWIADWTMAACASIQLSYKLFMKIGLYLPIEQAAY</sequence>
<feature type="chain" id="PRO_5046500732" evidence="1">
    <location>
        <begin position="23"/>
        <end position="222"/>
    </location>
</feature>
<feature type="signal peptide" evidence="1">
    <location>
        <begin position="1"/>
        <end position="22"/>
    </location>
</feature>
<evidence type="ECO:0000256" key="1">
    <source>
        <dbReference type="SAM" id="SignalP"/>
    </source>
</evidence>
<evidence type="ECO:0000313" key="2">
    <source>
        <dbReference type="EMBL" id="GFF76822.1"/>
    </source>
</evidence>
<gene>
    <name evidence="2" type="ORF">IFM53868_01935</name>
</gene>
<keyword evidence="1" id="KW-0732">Signal</keyword>
<accession>A0ABQ1A9I7</accession>
<evidence type="ECO:0000313" key="3">
    <source>
        <dbReference type="Proteomes" id="UP000465266"/>
    </source>
</evidence>
<name>A0ABQ1A9I7_9EURO</name>
<dbReference type="Proteomes" id="UP000465266">
    <property type="component" value="Unassembled WGS sequence"/>
</dbReference>
<organism evidence="2 3">
    <name type="scientific">Aspergillus udagawae</name>
    <dbReference type="NCBI Taxonomy" id="91492"/>
    <lineage>
        <taxon>Eukaryota</taxon>
        <taxon>Fungi</taxon>
        <taxon>Dikarya</taxon>
        <taxon>Ascomycota</taxon>
        <taxon>Pezizomycotina</taxon>
        <taxon>Eurotiomycetes</taxon>
        <taxon>Eurotiomycetidae</taxon>
        <taxon>Eurotiales</taxon>
        <taxon>Aspergillaceae</taxon>
        <taxon>Aspergillus</taxon>
        <taxon>Aspergillus subgen. Fumigati</taxon>
    </lineage>
</organism>
<keyword evidence="3" id="KW-1185">Reference proteome</keyword>
<proteinExistence type="predicted"/>
<protein>
    <submittedName>
        <fullName evidence="2">Uncharacterized protein</fullName>
    </submittedName>
</protein>